<name>A0ABV1G4Z0_9FIRM</name>
<organism evidence="2 3">
    <name type="scientific">Faecousia intestinalis</name>
    <dbReference type="NCBI Taxonomy" id="3133167"/>
    <lineage>
        <taxon>Bacteria</taxon>
        <taxon>Bacillati</taxon>
        <taxon>Bacillota</taxon>
        <taxon>Clostridia</taxon>
        <taxon>Eubacteriales</taxon>
        <taxon>Oscillospiraceae</taxon>
        <taxon>Faecousia</taxon>
    </lineage>
</organism>
<evidence type="ECO:0000313" key="2">
    <source>
        <dbReference type="EMBL" id="MEQ2510475.1"/>
    </source>
</evidence>
<feature type="domain" description="Metalloprotease TldD/E C-terminal" evidence="1">
    <location>
        <begin position="197"/>
        <end position="374"/>
    </location>
</feature>
<dbReference type="PANTHER" id="PTHR43421">
    <property type="entry name" value="METALLOPROTEASE PMBA"/>
    <property type="match status" value="1"/>
</dbReference>
<gene>
    <name evidence="2" type="ORF">WMO66_04295</name>
</gene>
<protein>
    <submittedName>
        <fullName evidence="2">Metallopeptidase TldD-related protein</fullName>
    </submittedName>
</protein>
<sequence length="401" mass="43026">MQKELYQIERSEVSLNISEGAVTEVRRKHIVRSGCRVYDGGKLGISGVFGEPDEVTWQAAQRALTAGLSHPEPLGALVRSRETGVMPEERELLEQSEALLAHLREECPGFVFSNKIVALSERVRLENDLGRRLDDRQSGSFLNLVVKDEASPNVFDTGIGWTSRGNAAIDGLEAARRSLRAYRNEVPMPKEKLPVLFAGSFLSGKLEGLLDVQKLESGASLFSGKMGEKLFSGALTLQVDRRPESWLPFFDAEGSVLEGDTLPLIENGVLVRGAADRAQAARYGCMATAAAGGAYDAAPCRSASEGCLRIAQTHSYAELLGDRSFILIDVASGGDMTPAGDFATPVQTAYLCRDGLPVGRLPEFSFRGSVFDLLGGGFLGRTDGGPLGGDGWTLLEGTIDA</sequence>
<dbReference type="EMBL" id="JBBMFF010000158">
    <property type="protein sequence ID" value="MEQ2510475.1"/>
    <property type="molecule type" value="Genomic_DNA"/>
</dbReference>
<comment type="caution">
    <text evidence="2">The sequence shown here is derived from an EMBL/GenBank/DDBJ whole genome shotgun (WGS) entry which is preliminary data.</text>
</comment>
<accession>A0ABV1G4Z0</accession>
<dbReference type="RefSeq" id="WP_349135147.1">
    <property type="nucleotide sequence ID" value="NZ_JBBMFF010000158.1"/>
</dbReference>
<evidence type="ECO:0000313" key="3">
    <source>
        <dbReference type="Proteomes" id="UP001491552"/>
    </source>
</evidence>
<dbReference type="InterPro" id="IPR036059">
    <property type="entry name" value="TldD/PmbA_sf"/>
</dbReference>
<dbReference type="Proteomes" id="UP001491552">
    <property type="component" value="Unassembled WGS sequence"/>
</dbReference>
<dbReference type="SUPFAM" id="SSF111283">
    <property type="entry name" value="Putative modulator of DNA gyrase, PmbA/TldD"/>
    <property type="match status" value="1"/>
</dbReference>
<dbReference type="Pfam" id="PF19289">
    <property type="entry name" value="PmbA_TldD_3rd"/>
    <property type="match status" value="1"/>
</dbReference>
<proteinExistence type="predicted"/>
<dbReference type="InterPro" id="IPR045569">
    <property type="entry name" value="Metalloprtase-TldD/E_C"/>
</dbReference>
<reference evidence="2 3" key="1">
    <citation type="submission" date="2024-03" db="EMBL/GenBank/DDBJ databases">
        <title>Human intestinal bacterial collection.</title>
        <authorList>
            <person name="Pauvert C."/>
            <person name="Hitch T.C.A."/>
            <person name="Clavel T."/>
        </authorList>
    </citation>
    <scope>NUCLEOTIDE SEQUENCE [LARGE SCALE GENOMIC DNA]</scope>
    <source>
        <strain evidence="2 3">CLA-AA-H192</strain>
    </source>
</reference>
<dbReference type="InterPro" id="IPR047657">
    <property type="entry name" value="PmbA"/>
</dbReference>
<dbReference type="PANTHER" id="PTHR43421:SF1">
    <property type="entry name" value="METALLOPROTEASE PMBA"/>
    <property type="match status" value="1"/>
</dbReference>
<evidence type="ECO:0000259" key="1">
    <source>
        <dbReference type="Pfam" id="PF19289"/>
    </source>
</evidence>
<keyword evidence="3" id="KW-1185">Reference proteome</keyword>